<protein>
    <submittedName>
        <fullName evidence="7">MFS superfamily sulfate permease-like transporter</fullName>
    </submittedName>
</protein>
<comment type="subcellular location">
    <subcellularLocation>
        <location evidence="1">Membrane</location>
        <topology evidence="1">Multi-pass membrane protein</topology>
    </subcellularLocation>
</comment>
<dbReference type="Gene3D" id="3.30.750.24">
    <property type="entry name" value="STAS domain"/>
    <property type="match status" value="1"/>
</dbReference>
<keyword evidence="3 5" id="KW-1133">Transmembrane helix</keyword>
<dbReference type="InterPro" id="IPR036513">
    <property type="entry name" value="STAS_dom_sf"/>
</dbReference>
<evidence type="ECO:0000256" key="3">
    <source>
        <dbReference type="ARBA" id="ARBA00022989"/>
    </source>
</evidence>
<keyword evidence="2 5" id="KW-0812">Transmembrane</keyword>
<dbReference type="PANTHER" id="PTHR11814">
    <property type="entry name" value="SULFATE TRANSPORTER"/>
    <property type="match status" value="1"/>
</dbReference>
<feature type="transmembrane region" description="Helical" evidence="5">
    <location>
        <begin position="103"/>
        <end position="130"/>
    </location>
</feature>
<evidence type="ECO:0000256" key="1">
    <source>
        <dbReference type="ARBA" id="ARBA00004141"/>
    </source>
</evidence>
<dbReference type="EMBL" id="JACHMP010000001">
    <property type="protein sequence ID" value="MBB5817333.1"/>
    <property type="molecule type" value="Genomic_DNA"/>
</dbReference>
<keyword evidence="8" id="KW-1185">Reference proteome</keyword>
<dbReference type="SUPFAM" id="SSF52091">
    <property type="entry name" value="SpoIIaa-like"/>
    <property type="match status" value="1"/>
</dbReference>
<evidence type="ECO:0000256" key="4">
    <source>
        <dbReference type="ARBA" id="ARBA00023136"/>
    </source>
</evidence>
<name>A0A7W9MEK7_9ACTN</name>
<dbReference type="InterPro" id="IPR002645">
    <property type="entry name" value="STAS_dom"/>
</dbReference>
<feature type="domain" description="STAS" evidence="6">
    <location>
        <begin position="336"/>
        <end position="452"/>
    </location>
</feature>
<feature type="transmembrane region" description="Helical" evidence="5">
    <location>
        <begin position="150"/>
        <end position="169"/>
    </location>
</feature>
<dbReference type="InterPro" id="IPR011547">
    <property type="entry name" value="SLC26A/SulP_dom"/>
</dbReference>
<dbReference type="Pfam" id="PF01740">
    <property type="entry name" value="STAS"/>
    <property type="match status" value="1"/>
</dbReference>
<dbReference type="RefSeq" id="WP_184540486.1">
    <property type="nucleotide sequence ID" value="NZ_JACHMP010000001.1"/>
</dbReference>
<evidence type="ECO:0000259" key="6">
    <source>
        <dbReference type="PROSITE" id="PS50801"/>
    </source>
</evidence>
<dbReference type="PROSITE" id="PS50801">
    <property type="entry name" value="STAS"/>
    <property type="match status" value="1"/>
</dbReference>
<sequence>MALAAALSLLVGVCCLLMAALPLQGVADFLSAPVMLGYLAGVGIEILAGQVSPLLGIPAPVPDPLGKLWYALTHLGQAGTPAATTGLAALATLVVLRRCLPGLPAGLVVCVLGITVSAAVGLAGRGVAVVGPAVGGLPMLAWPGVNVADLWALLLPAAGMALIASVETVSAVRQTGTDIGGRFSLDRETTALGGASLAAGMLSGFPPMASTSRTLSARGAGAQSQLFQLVAAGIVLFVLFTGGPLVALLPIPVLAAVVMMGVPRLIDVTGLLRLWRGWRAESMIALVAVVGVLALGVLRGLLIAVILSAGQLIRRAARPHESLIVVVDDDQPPRDLGEDASPHPDILIYRVDAPLFFANAGRIRQRILTLVTAREPYPRGVILDAEAVFYVDATAADALAQLTADLRALGCRLVLARVHEPVLAVLRANPYHDGATRNLPVFPGVRQAFTAMREP</sequence>
<proteinExistence type="predicted"/>
<dbReference type="Pfam" id="PF00916">
    <property type="entry name" value="Sulfate_transp"/>
    <property type="match status" value="1"/>
</dbReference>
<evidence type="ECO:0000313" key="7">
    <source>
        <dbReference type="EMBL" id="MBB5817333.1"/>
    </source>
</evidence>
<feature type="transmembrane region" description="Helical" evidence="5">
    <location>
        <begin position="78"/>
        <end position="96"/>
    </location>
</feature>
<gene>
    <name evidence="7" type="ORF">F4562_000395</name>
</gene>
<dbReference type="GO" id="GO:0055085">
    <property type="term" value="P:transmembrane transport"/>
    <property type="evidence" value="ECO:0007669"/>
    <property type="project" value="InterPro"/>
</dbReference>
<evidence type="ECO:0000313" key="8">
    <source>
        <dbReference type="Proteomes" id="UP000540685"/>
    </source>
</evidence>
<reference evidence="7 8" key="1">
    <citation type="submission" date="2020-08" db="EMBL/GenBank/DDBJ databases">
        <title>Sequencing the genomes of 1000 actinobacteria strains.</title>
        <authorList>
            <person name="Klenk H.-P."/>
        </authorList>
    </citation>
    <scope>NUCLEOTIDE SEQUENCE [LARGE SCALE GENOMIC DNA]</scope>
    <source>
        <strain evidence="7 8">DSM 46887</strain>
    </source>
</reference>
<keyword evidence="4 5" id="KW-0472">Membrane</keyword>
<organism evidence="7 8">
    <name type="scientific">Streptosporangium becharense</name>
    <dbReference type="NCBI Taxonomy" id="1816182"/>
    <lineage>
        <taxon>Bacteria</taxon>
        <taxon>Bacillati</taxon>
        <taxon>Actinomycetota</taxon>
        <taxon>Actinomycetes</taxon>
        <taxon>Streptosporangiales</taxon>
        <taxon>Streptosporangiaceae</taxon>
        <taxon>Streptosporangium</taxon>
    </lineage>
</organism>
<dbReference type="AlphaFoldDB" id="A0A7W9MEK7"/>
<evidence type="ECO:0000256" key="5">
    <source>
        <dbReference type="SAM" id="Phobius"/>
    </source>
</evidence>
<dbReference type="CDD" id="cd07042">
    <property type="entry name" value="STAS_SulP_like_sulfate_transporter"/>
    <property type="match status" value="1"/>
</dbReference>
<feature type="transmembrane region" description="Helical" evidence="5">
    <location>
        <begin position="229"/>
        <end position="262"/>
    </location>
</feature>
<feature type="transmembrane region" description="Helical" evidence="5">
    <location>
        <begin position="283"/>
        <end position="307"/>
    </location>
</feature>
<comment type="caution">
    <text evidence="7">The sequence shown here is derived from an EMBL/GenBank/DDBJ whole genome shotgun (WGS) entry which is preliminary data.</text>
</comment>
<dbReference type="Proteomes" id="UP000540685">
    <property type="component" value="Unassembled WGS sequence"/>
</dbReference>
<dbReference type="GO" id="GO:0016020">
    <property type="term" value="C:membrane"/>
    <property type="evidence" value="ECO:0007669"/>
    <property type="project" value="UniProtKB-SubCell"/>
</dbReference>
<dbReference type="InterPro" id="IPR001902">
    <property type="entry name" value="SLC26A/SulP_fam"/>
</dbReference>
<accession>A0A7W9MEK7</accession>
<evidence type="ECO:0000256" key="2">
    <source>
        <dbReference type="ARBA" id="ARBA00022692"/>
    </source>
</evidence>